<dbReference type="InterPro" id="IPR036582">
    <property type="entry name" value="Mao_N_sf"/>
</dbReference>
<gene>
    <name evidence="4" type="ORF">ICC18_16910</name>
</gene>
<dbReference type="InterPro" id="IPR012854">
    <property type="entry name" value="Cu_amine_oxidase-like_N"/>
</dbReference>
<evidence type="ECO:0000313" key="4">
    <source>
        <dbReference type="EMBL" id="MBD0381807.1"/>
    </source>
</evidence>
<feature type="domain" description="Copper amine oxidase-like N-terminal" evidence="3">
    <location>
        <begin position="18"/>
        <end position="83"/>
    </location>
</feature>
<dbReference type="RefSeq" id="WP_188175594.1">
    <property type="nucleotide sequence ID" value="NZ_JACVVD010000005.1"/>
</dbReference>
<dbReference type="EMBL" id="JACVVD010000005">
    <property type="protein sequence ID" value="MBD0381807.1"/>
    <property type="molecule type" value="Genomic_DNA"/>
</dbReference>
<dbReference type="Pfam" id="PF03413">
    <property type="entry name" value="PepSY"/>
    <property type="match status" value="1"/>
</dbReference>
<keyword evidence="5" id="KW-1185">Reference proteome</keyword>
<dbReference type="Pfam" id="PF14172">
    <property type="entry name" value="DUF4309"/>
    <property type="match status" value="1"/>
</dbReference>
<feature type="domain" description="PepSY" evidence="2">
    <location>
        <begin position="332"/>
        <end position="395"/>
    </location>
</feature>
<evidence type="ECO:0000313" key="5">
    <source>
        <dbReference type="Proteomes" id="UP000650466"/>
    </source>
</evidence>
<evidence type="ECO:0000259" key="3">
    <source>
        <dbReference type="Pfam" id="PF07833"/>
    </source>
</evidence>
<dbReference type="InterPro" id="IPR025711">
    <property type="entry name" value="PepSY"/>
</dbReference>
<reference evidence="4" key="1">
    <citation type="submission" date="2020-09" db="EMBL/GenBank/DDBJ databases">
        <title>Draft Genome Sequence of Paenibacillus sp. WST5.</title>
        <authorList>
            <person name="Bao Z."/>
        </authorList>
    </citation>
    <scope>NUCLEOTIDE SEQUENCE</scope>
    <source>
        <strain evidence="4">WST5</strain>
    </source>
</reference>
<name>A0A926QKS5_9BACL</name>
<dbReference type="AlphaFoldDB" id="A0A926QKS5"/>
<comment type="caution">
    <text evidence="4">The sequence shown here is derived from an EMBL/GenBank/DDBJ whole genome shotgun (WGS) entry which is preliminary data.</text>
</comment>
<dbReference type="Proteomes" id="UP000650466">
    <property type="component" value="Unassembled WGS sequence"/>
</dbReference>
<keyword evidence="1" id="KW-0732">Signal</keyword>
<sequence length="409" mass="46272">MKRFILGLICGIGLTATTAVYASDTIQAYLFKANYTINGESKALGEEYTTLNVNGHAYVPIRWIAESMGKIVNYDHDSQTVAINDTNLSKKLVIDKDFLSNAAKGKIKDIDFGIGASKKDVYHKWGEPHQTGSWQTRYDSWFDYYYFFSNPGESVGAIRVGGKTIAYTVDEIKKAIGQPKDEGINDVENGWYLYYETGNYQLFFNADSEKGQVRSLTLKQKEHAELRKLYGIPDQIKKRVEAQLNIEEGVETYFHDNGKTYVLLKGPLGQSEITVAALNQEGRQVTIEYYIGSSKKQENKSVQYSLNELNQEVDVVFKAKDFTQQAASKTYLSKDQALEIAKRFENNPDAIWNVRLIENMDIEINNLKETYTVWVVEASYPAGNKTVFYLDAVTGWQIMMSESEAFGGL</sequence>
<dbReference type="Pfam" id="PF07833">
    <property type="entry name" value="Cu_amine_oxidN1"/>
    <property type="match status" value="1"/>
</dbReference>
<dbReference type="InterPro" id="IPR025453">
    <property type="entry name" value="DUF4309"/>
</dbReference>
<evidence type="ECO:0000259" key="2">
    <source>
        <dbReference type="Pfam" id="PF03413"/>
    </source>
</evidence>
<feature type="signal peptide" evidence="1">
    <location>
        <begin position="1"/>
        <end position="22"/>
    </location>
</feature>
<organism evidence="4 5">
    <name type="scientific">Paenibacillus sedimenti</name>
    <dbReference type="NCBI Taxonomy" id="2770274"/>
    <lineage>
        <taxon>Bacteria</taxon>
        <taxon>Bacillati</taxon>
        <taxon>Bacillota</taxon>
        <taxon>Bacilli</taxon>
        <taxon>Bacillales</taxon>
        <taxon>Paenibacillaceae</taxon>
        <taxon>Paenibacillus</taxon>
    </lineage>
</organism>
<accession>A0A926QKS5</accession>
<proteinExistence type="predicted"/>
<feature type="chain" id="PRO_5039475551" evidence="1">
    <location>
        <begin position="23"/>
        <end position="409"/>
    </location>
</feature>
<protein>
    <submittedName>
        <fullName evidence="4">DUF4309 domain-containing protein</fullName>
    </submittedName>
</protein>
<evidence type="ECO:0000256" key="1">
    <source>
        <dbReference type="SAM" id="SignalP"/>
    </source>
</evidence>
<dbReference type="SUPFAM" id="SSF55383">
    <property type="entry name" value="Copper amine oxidase, domain N"/>
    <property type="match status" value="1"/>
</dbReference>